<feature type="region of interest" description="Disordered" evidence="5">
    <location>
        <begin position="442"/>
        <end position="468"/>
    </location>
</feature>
<dbReference type="Proteomes" id="UP000077002">
    <property type="component" value="Unassembled WGS sequence"/>
</dbReference>
<evidence type="ECO:0000256" key="1">
    <source>
        <dbReference type="ARBA" id="ARBA00004477"/>
    </source>
</evidence>
<comment type="subcellular location">
    <subcellularLocation>
        <location evidence="1">Endoplasmic reticulum membrane</location>
        <topology evidence="1">Multi-pass membrane protein</topology>
    </subcellularLocation>
</comment>
<dbReference type="RefSeq" id="XP_022513220.1">
    <property type="nucleotide sequence ID" value="XM_022654404.1"/>
</dbReference>
<keyword evidence="3 6" id="KW-1133">Transmembrane helix</keyword>
<feature type="transmembrane region" description="Helical" evidence="6">
    <location>
        <begin position="378"/>
        <end position="395"/>
    </location>
</feature>
<gene>
    <name evidence="7" type="ORF">AYO21_04431</name>
</gene>
<dbReference type="InterPro" id="IPR037185">
    <property type="entry name" value="EmrE-like"/>
</dbReference>
<feature type="transmembrane region" description="Helical" evidence="6">
    <location>
        <begin position="128"/>
        <end position="149"/>
    </location>
</feature>
<dbReference type="GeneID" id="34599601"/>
<dbReference type="PIRSF" id="PIRSF005799">
    <property type="entry name" value="UDP-gal_transpt"/>
    <property type="match status" value="1"/>
</dbReference>
<dbReference type="InterPro" id="IPR007271">
    <property type="entry name" value="Nuc_sug_transpt"/>
</dbReference>
<proteinExistence type="predicted"/>
<name>A0A177FAY8_9EURO</name>
<dbReference type="EMBL" id="LVKK01000025">
    <property type="protein sequence ID" value="OAG41268.1"/>
    <property type="molecule type" value="Genomic_DNA"/>
</dbReference>
<comment type="caution">
    <text evidence="7">The sequence shown here is derived from an EMBL/GenBank/DDBJ whole genome shotgun (WGS) entry which is preliminary data.</text>
</comment>
<keyword evidence="4 6" id="KW-0472">Membrane</keyword>
<keyword evidence="2 6" id="KW-0812">Transmembrane</keyword>
<dbReference type="GO" id="GO:0015165">
    <property type="term" value="F:pyrimidine nucleotide-sugar transmembrane transporter activity"/>
    <property type="evidence" value="ECO:0007669"/>
    <property type="project" value="InterPro"/>
</dbReference>
<evidence type="ECO:0000256" key="5">
    <source>
        <dbReference type="SAM" id="MobiDB-lite"/>
    </source>
</evidence>
<organism evidence="7 8">
    <name type="scientific">Fonsecaea monophora</name>
    <dbReference type="NCBI Taxonomy" id="254056"/>
    <lineage>
        <taxon>Eukaryota</taxon>
        <taxon>Fungi</taxon>
        <taxon>Dikarya</taxon>
        <taxon>Ascomycota</taxon>
        <taxon>Pezizomycotina</taxon>
        <taxon>Eurotiomycetes</taxon>
        <taxon>Chaetothyriomycetidae</taxon>
        <taxon>Chaetothyriales</taxon>
        <taxon>Herpotrichiellaceae</taxon>
        <taxon>Fonsecaea</taxon>
    </lineage>
</organism>
<dbReference type="OrthoDB" id="408493at2759"/>
<dbReference type="AlphaFoldDB" id="A0A177FAY8"/>
<evidence type="ECO:0000313" key="8">
    <source>
        <dbReference type="Proteomes" id="UP000077002"/>
    </source>
</evidence>
<accession>A0A177FAY8</accession>
<evidence type="ECO:0008006" key="9">
    <source>
        <dbReference type="Google" id="ProtNLM"/>
    </source>
</evidence>
<dbReference type="Pfam" id="PF04142">
    <property type="entry name" value="Nuc_sug_transp"/>
    <property type="match status" value="1"/>
</dbReference>
<sequence length="468" mass="51203">MGVERRGNASKFMGVSLRSLSLGTLTVQFSTFILLLHYSRVMPTIDGHRYLPSTAVFLVEALKLAVCLTISLYEVSLSVPRSMPATSLLGILGSAVFTGDSWKMAFPAGLYTLANSLQYVAISNLDAATFHVTYQFKIFVTAVFSVLLLRRTISGRQWLSLILLMLGVAIVSLPHGSSGSLASSHHTRIYLPRSSNPLREHFRMTEPGSHLKKRSATYEGIEEDELALDTPGMDASVGLFAVLGVCICSGLAGVYFEKVIKESPKNTSLWIRNVQLSIYSLFPAFFIGIVFLDGETVAKYGFFAGYNWVVAASIVIQSFGGIVAAFCIFYADNISKNFAVSISMVLSSLASFMFFDFAMTGHVCHYDLFGLFTTANDFQFLIGASIVLIATWVYNTEEARLPQSPAVVVNGHEKMSLNGAAALNDMSIQIPKTPLIQEETALATSRPGSPSHKKRNKEPLGYFAKHRD</sequence>
<evidence type="ECO:0000256" key="4">
    <source>
        <dbReference type="ARBA" id="ARBA00023136"/>
    </source>
</evidence>
<reference evidence="7 8" key="1">
    <citation type="submission" date="2016-03" db="EMBL/GenBank/DDBJ databases">
        <title>Draft genome sequence of the Fonsecaea monophora CBS 269.37.</title>
        <authorList>
            <person name="Bombassaro A."/>
            <person name="Vinicius W.A."/>
            <person name="De Hoog S."/>
            <person name="Sun J."/>
            <person name="Souza E.M."/>
            <person name="Raittz R.T."/>
            <person name="Costa F."/>
            <person name="Leao A.C."/>
            <person name="Tadra-Sfeir M.Z."/>
            <person name="Baura V."/>
            <person name="Balsanelli E."/>
            <person name="Pedrosa F.O."/>
            <person name="Moreno L.F."/>
            <person name="Steffens M.B."/>
            <person name="Xi L."/>
            <person name="Bocca A.L."/>
            <person name="Felipe M.S."/>
            <person name="Teixeira M."/>
            <person name="Telles Filho F.Q."/>
            <person name="Azevedo C.M."/>
            <person name="Gomes R."/>
            <person name="Vicente V.A."/>
        </authorList>
    </citation>
    <scope>NUCLEOTIDE SEQUENCE [LARGE SCALE GENOMIC DNA]</scope>
    <source>
        <strain evidence="7 8">CBS 269.37</strain>
    </source>
</reference>
<keyword evidence="8" id="KW-1185">Reference proteome</keyword>
<dbReference type="PANTHER" id="PTHR10231">
    <property type="entry name" value="NUCLEOTIDE-SUGAR TRANSMEMBRANE TRANSPORTER"/>
    <property type="match status" value="1"/>
</dbReference>
<evidence type="ECO:0000256" key="3">
    <source>
        <dbReference type="ARBA" id="ARBA00022989"/>
    </source>
</evidence>
<dbReference type="GO" id="GO:0000139">
    <property type="term" value="C:Golgi membrane"/>
    <property type="evidence" value="ECO:0007669"/>
    <property type="project" value="InterPro"/>
</dbReference>
<protein>
    <recommendedName>
        <fullName evidence="9">UDP-galactose transporter</fullName>
    </recommendedName>
</protein>
<evidence type="ECO:0000256" key="6">
    <source>
        <dbReference type="SAM" id="Phobius"/>
    </source>
</evidence>
<feature type="transmembrane region" description="Helical" evidence="6">
    <location>
        <begin position="158"/>
        <end position="176"/>
    </location>
</feature>
<feature type="transmembrane region" description="Helical" evidence="6">
    <location>
        <begin position="20"/>
        <end position="38"/>
    </location>
</feature>
<evidence type="ECO:0000313" key="7">
    <source>
        <dbReference type="EMBL" id="OAG41268.1"/>
    </source>
</evidence>
<evidence type="ECO:0000256" key="2">
    <source>
        <dbReference type="ARBA" id="ARBA00022692"/>
    </source>
</evidence>
<dbReference type="NCBIfam" id="TIGR00803">
    <property type="entry name" value="nst"/>
    <property type="match status" value="2"/>
</dbReference>
<feature type="transmembrane region" description="Helical" evidence="6">
    <location>
        <begin position="338"/>
        <end position="358"/>
    </location>
</feature>
<feature type="transmembrane region" description="Helical" evidence="6">
    <location>
        <begin position="306"/>
        <end position="331"/>
    </location>
</feature>
<dbReference type="SUPFAM" id="SSF103481">
    <property type="entry name" value="Multidrug resistance efflux transporter EmrE"/>
    <property type="match status" value="1"/>
</dbReference>
<feature type="transmembrane region" description="Helical" evidence="6">
    <location>
        <begin position="50"/>
        <end position="73"/>
    </location>
</feature>
<feature type="transmembrane region" description="Helical" evidence="6">
    <location>
        <begin position="235"/>
        <end position="256"/>
    </location>
</feature>
<feature type="transmembrane region" description="Helical" evidence="6">
    <location>
        <begin position="276"/>
        <end position="294"/>
    </location>
</feature>